<keyword evidence="3" id="KW-0547">Nucleotide-binding</keyword>
<dbReference type="InterPro" id="IPR027417">
    <property type="entry name" value="P-loop_NTPase"/>
</dbReference>
<evidence type="ECO:0000256" key="4">
    <source>
        <dbReference type="ARBA" id="ARBA00022840"/>
    </source>
</evidence>
<proteinExistence type="predicted"/>
<dbReference type="InterPro" id="IPR012693">
    <property type="entry name" value="ABC_transpr_PhnC"/>
</dbReference>
<evidence type="ECO:0000256" key="6">
    <source>
        <dbReference type="ARBA" id="ARBA00023136"/>
    </source>
</evidence>
<dbReference type="InterPro" id="IPR017871">
    <property type="entry name" value="ABC_transporter-like_CS"/>
</dbReference>
<keyword evidence="6" id="KW-0472">Membrane</keyword>
<evidence type="ECO:0000313" key="8">
    <source>
        <dbReference type="EMBL" id="ADW23007.1"/>
    </source>
</evidence>
<dbReference type="InterPro" id="IPR003439">
    <property type="entry name" value="ABC_transporter-like_ATP-bd"/>
</dbReference>
<dbReference type="GO" id="GO:0016020">
    <property type="term" value="C:membrane"/>
    <property type="evidence" value="ECO:0007669"/>
    <property type="project" value="InterPro"/>
</dbReference>
<evidence type="ECO:0000259" key="7">
    <source>
        <dbReference type="PROSITE" id="PS50893"/>
    </source>
</evidence>
<accession>E8PQG8</accession>
<dbReference type="InterPro" id="IPR050086">
    <property type="entry name" value="MetN_ABC_transporter-like"/>
</dbReference>
<keyword evidence="2" id="KW-1003">Cell membrane</keyword>
<keyword evidence="5" id="KW-1278">Translocase</keyword>
<evidence type="ECO:0000313" key="9">
    <source>
        <dbReference type="Proteomes" id="UP000008087"/>
    </source>
</evidence>
<dbReference type="Gene3D" id="3.40.50.300">
    <property type="entry name" value="P-loop containing nucleotide triphosphate hydrolases"/>
    <property type="match status" value="1"/>
</dbReference>
<dbReference type="EMBL" id="CP001962">
    <property type="protein sequence ID" value="ADW23007.1"/>
    <property type="molecule type" value="Genomic_DNA"/>
</dbReference>
<dbReference type="PROSITE" id="PS00211">
    <property type="entry name" value="ABC_TRANSPORTER_1"/>
    <property type="match status" value="1"/>
</dbReference>
<dbReference type="KEGG" id="tsc:TSC_c24070"/>
<evidence type="ECO:0000256" key="5">
    <source>
        <dbReference type="ARBA" id="ARBA00022967"/>
    </source>
</evidence>
<dbReference type="STRING" id="743525.TSC_c24070"/>
<dbReference type="GO" id="GO:0016887">
    <property type="term" value="F:ATP hydrolysis activity"/>
    <property type="evidence" value="ECO:0007669"/>
    <property type="project" value="InterPro"/>
</dbReference>
<keyword evidence="4 8" id="KW-0067">ATP-binding</keyword>
<dbReference type="InterPro" id="IPR003593">
    <property type="entry name" value="AAA+_ATPase"/>
</dbReference>
<protein>
    <submittedName>
        <fullName evidence="8">Phosphonate ABC transporter, ATP-binding protein</fullName>
    </submittedName>
</protein>
<dbReference type="PROSITE" id="PS50893">
    <property type="entry name" value="ABC_TRANSPORTER_2"/>
    <property type="match status" value="1"/>
</dbReference>
<gene>
    <name evidence="8" type="primary">phnC</name>
    <name evidence="8" type="ordered locus">TSC_c24070</name>
</gene>
<reference evidence="8 9" key="2">
    <citation type="journal article" date="2011" name="BMC Genomics">
        <title>Sequence of the hyperplastic genome of the naturally competent Thermus scotoductus SA-01.</title>
        <authorList>
            <person name="Gounder K."/>
            <person name="Brzuszkiewicz E."/>
            <person name="Liesegang H."/>
            <person name="Wollherr A."/>
            <person name="Daniel R."/>
            <person name="Gottschalk G."/>
            <person name="Reva O."/>
            <person name="Kumwenda B."/>
            <person name="Srivastava M."/>
            <person name="Bricio C."/>
            <person name="Berenguer J."/>
            <person name="van Heerden E."/>
            <person name="Litthauer D."/>
        </authorList>
    </citation>
    <scope>NUCLEOTIDE SEQUENCE [LARGE SCALE GENOMIC DNA]</scope>
    <source>
        <strain evidence="9">ATCC 700910 / SA-01</strain>
    </source>
</reference>
<dbReference type="eggNOG" id="COG3638">
    <property type="taxonomic scope" value="Bacteria"/>
</dbReference>
<dbReference type="GO" id="GO:0005524">
    <property type="term" value="F:ATP binding"/>
    <property type="evidence" value="ECO:0007669"/>
    <property type="project" value="UniProtKB-KW"/>
</dbReference>
<organism evidence="8 9">
    <name type="scientific">Thermus scotoductus (strain ATCC 700910 / SA-01)</name>
    <dbReference type="NCBI Taxonomy" id="743525"/>
    <lineage>
        <taxon>Bacteria</taxon>
        <taxon>Thermotogati</taxon>
        <taxon>Deinococcota</taxon>
        <taxon>Deinococci</taxon>
        <taxon>Thermales</taxon>
        <taxon>Thermaceae</taxon>
        <taxon>Thermus</taxon>
    </lineage>
</organism>
<dbReference type="GO" id="GO:0015416">
    <property type="term" value="F:ABC-type phosphonate transporter activity"/>
    <property type="evidence" value="ECO:0007669"/>
    <property type="project" value="InterPro"/>
</dbReference>
<dbReference type="SMART" id="SM00382">
    <property type="entry name" value="AAA"/>
    <property type="match status" value="1"/>
</dbReference>
<dbReference type="AlphaFoldDB" id="E8PQG8"/>
<dbReference type="CDD" id="cd03256">
    <property type="entry name" value="ABC_PhnC_transporter"/>
    <property type="match status" value="1"/>
</dbReference>
<dbReference type="SUPFAM" id="SSF52540">
    <property type="entry name" value="P-loop containing nucleoside triphosphate hydrolases"/>
    <property type="match status" value="1"/>
</dbReference>
<dbReference type="Proteomes" id="UP000008087">
    <property type="component" value="Chromosome"/>
</dbReference>
<feature type="domain" description="ABC transporter" evidence="7">
    <location>
        <begin position="21"/>
        <end position="265"/>
    </location>
</feature>
<reference evidence="9" key="1">
    <citation type="submission" date="2010-03" db="EMBL/GenBank/DDBJ databases">
        <title>The genome sequence of Thermus scotoductus SA-01.</title>
        <authorList>
            <person name="Gounder K."/>
            <person name="Liesegang H."/>
            <person name="Brzuszkiewicz E."/>
            <person name="Wollherr A."/>
            <person name="Daniel R."/>
            <person name="Gottschalk G."/>
            <person name="van Heerden E."/>
            <person name="Litthauer D."/>
        </authorList>
    </citation>
    <scope>NUCLEOTIDE SEQUENCE [LARGE SCALE GENOMIC DNA]</scope>
    <source>
        <strain evidence="9">ATCC 700910 / SA-01</strain>
    </source>
</reference>
<evidence type="ECO:0000256" key="2">
    <source>
        <dbReference type="ARBA" id="ARBA00022475"/>
    </source>
</evidence>
<evidence type="ECO:0000256" key="1">
    <source>
        <dbReference type="ARBA" id="ARBA00022448"/>
    </source>
</evidence>
<keyword evidence="1" id="KW-0813">Transport</keyword>
<dbReference type="NCBIfam" id="TIGR02315">
    <property type="entry name" value="ABC_phnC"/>
    <property type="match status" value="1"/>
</dbReference>
<evidence type="ECO:0000256" key="3">
    <source>
        <dbReference type="ARBA" id="ARBA00022741"/>
    </source>
</evidence>
<dbReference type="PANTHER" id="PTHR43166:SF6">
    <property type="entry name" value="PHOSPHONATES IMPORT ATP-BINDING PROTEIN PHNC"/>
    <property type="match status" value="1"/>
</dbReference>
<dbReference type="Pfam" id="PF00005">
    <property type="entry name" value="ABC_tran"/>
    <property type="match status" value="1"/>
</dbReference>
<name>E8PQG8_THESS</name>
<dbReference type="HOGENOM" id="CLU_000604_1_22_0"/>
<sequence>MTLRAPRTPWGPFWGSRGNMIAVKNLSKVFPDGTRALSEVNVSIPQGDFVAIIGLSGAGKSTFLRTLNRLVEPTTGEVWVGGVEVTRLSRKELQAFRRKVGFIFQQFNLVQRLTVLENVLHGRLGYLPTWKGLLGLYREEDTAIALEQIRRVGLQGKEQARADQLSGGQQQRVAIARALAQEPQLILADEPMASLDPRLSDVILGILKEYNQEKGVTVLVNIHVLELARRYARRILAFNRGRLVFDGPVEALTLEVERMVYAGNLEAL</sequence>
<dbReference type="PANTHER" id="PTHR43166">
    <property type="entry name" value="AMINO ACID IMPORT ATP-BINDING PROTEIN"/>
    <property type="match status" value="1"/>
</dbReference>